<protein>
    <recommendedName>
        <fullName evidence="3">Methylated-DNA-[protein]-cysteine S-methyltransferase DNA binding domain-containing protein</fullName>
    </recommendedName>
</protein>
<comment type="caution">
    <text evidence="1">The sequence shown here is derived from an EMBL/GenBank/DDBJ whole genome shotgun (WGS) entry which is preliminary data.</text>
</comment>
<sequence length="54" mass="5796">MAVGYAEALAAWRAAAYPLLVQVAGRYRAVITYGQLGEAVQEASGIRTRSLLQN</sequence>
<gene>
    <name evidence="1" type="ORF">ACFPZF_09285</name>
</gene>
<organism evidence="1 2">
    <name type="scientific">Kitasatospora cinereorecta</name>
    <dbReference type="NCBI Taxonomy" id="285560"/>
    <lineage>
        <taxon>Bacteria</taxon>
        <taxon>Bacillati</taxon>
        <taxon>Actinomycetota</taxon>
        <taxon>Actinomycetes</taxon>
        <taxon>Kitasatosporales</taxon>
        <taxon>Streptomycetaceae</taxon>
        <taxon>Kitasatospora</taxon>
    </lineage>
</organism>
<dbReference type="RefSeq" id="WP_346146193.1">
    <property type="nucleotide sequence ID" value="NZ_BAAAUA010000026.1"/>
</dbReference>
<proteinExistence type="predicted"/>
<keyword evidence="2" id="KW-1185">Reference proteome</keyword>
<accession>A0ABW0V996</accession>
<evidence type="ECO:0000313" key="1">
    <source>
        <dbReference type="EMBL" id="MFC5641549.1"/>
    </source>
</evidence>
<evidence type="ECO:0000313" key="2">
    <source>
        <dbReference type="Proteomes" id="UP001596066"/>
    </source>
</evidence>
<evidence type="ECO:0008006" key="3">
    <source>
        <dbReference type="Google" id="ProtNLM"/>
    </source>
</evidence>
<name>A0ABW0V996_9ACTN</name>
<dbReference type="EMBL" id="JBHSOC010000012">
    <property type="protein sequence ID" value="MFC5641549.1"/>
    <property type="molecule type" value="Genomic_DNA"/>
</dbReference>
<dbReference type="Proteomes" id="UP001596066">
    <property type="component" value="Unassembled WGS sequence"/>
</dbReference>
<reference evidence="2" key="1">
    <citation type="journal article" date="2019" name="Int. J. Syst. Evol. Microbiol.">
        <title>The Global Catalogue of Microorganisms (GCM) 10K type strain sequencing project: providing services to taxonomists for standard genome sequencing and annotation.</title>
        <authorList>
            <consortium name="The Broad Institute Genomics Platform"/>
            <consortium name="The Broad Institute Genome Sequencing Center for Infectious Disease"/>
            <person name="Wu L."/>
            <person name="Ma J."/>
        </authorList>
    </citation>
    <scope>NUCLEOTIDE SEQUENCE [LARGE SCALE GENOMIC DNA]</scope>
    <source>
        <strain evidence="2">CGMCC 4.1622</strain>
    </source>
</reference>